<name>A0A9W9MBX2_9EURO</name>
<reference evidence="1" key="2">
    <citation type="journal article" date="2023" name="IMA Fungus">
        <title>Comparative genomic study of the Penicillium genus elucidates a diverse pangenome and 15 lateral gene transfer events.</title>
        <authorList>
            <person name="Petersen C."/>
            <person name="Sorensen T."/>
            <person name="Nielsen M.R."/>
            <person name="Sondergaard T.E."/>
            <person name="Sorensen J.L."/>
            <person name="Fitzpatrick D.A."/>
            <person name="Frisvad J.C."/>
            <person name="Nielsen K.L."/>
        </authorList>
    </citation>
    <scope>NUCLEOTIDE SEQUENCE</scope>
    <source>
        <strain evidence="1">IBT 20477</strain>
    </source>
</reference>
<gene>
    <name evidence="1" type="ORF">N7449_006643</name>
</gene>
<reference evidence="1" key="1">
    <citation type="submission" date="2022-11" db="EMBL/GenBank/DDBJ databases">
        <authorList>
            <person name="Petersen C."/>
        </authorList>
    </citation>
    <scope>NUCLEOTIDE SEQUENCE</scope>
    <source>
        <strain evidence="1">IBT 20477</strain>
    </source>
</reference>
<dbReference type="Proteomes" id="UP001150942">
    <property type="component" value="Unassembled WGS sequence"/>
</dbReference>
<sequence>MPLPEVRSDDLHLQSGWESSGTILPGEAWAITRPEDGDLVVEFYVSTMVMAYEDADAWLSDLDQTLKLFLGSPDALLE</sequence>
<organism evidence="1 2">
    <name type="scientific">Penicillium cf. viridicatum</name>
    <dbReference type="NCBI Taxonomy" id="2972119"/>
    <lineage>
        <taxon>Eukaryota</taxon>
        <taxon>Fungi</taxon>
        <taxon>Dikarya</taxon>
        <taxon>Ascomycota</taxon>
        <taxon>Pezizomycotina</taxon>
        <taxon>Eurotiomycetes</taxon>
        <taxon>Eurotiomycetidae</taxon>
        <taxon>Eurotiales</taxon>
        <taxon>Aspergillaceae</taxon>
        <taxon>Penicillium</taxon>
    </lineage>
</organism>
<keyword evidence="2" id="KW-1185">Reference proteome</keyword>
<proteinExistence type="predicted"/>
<protein>
    <submittedName>
        <fullName evidence="1">Uncharacterized protein</fullName>
    </submittedName>
</protein>
<accession>A0A9W9MBX2</accession>
<dbReference type="EMBL" id="JAPQKQ010000005">
    <property type="protein sequence ID" value="KAJ5196164.1"/>
    <property type="molecule type" value="Genomic_DNA"/>
</dbReference>
<evidence type="ECO:0000313" key="2">
    <source>
        <dbReference type="Proteomes" id="UP001150942"/>
    </source>
</evidence>
<dbReference type="AlphaFoldDB" id="A0A9W9MBX2"/>
<evidence type="ECO:0000313" key="1">
    <source>
        <dbReference type="EMBL" id="KAJ5196164.1"/>
    </source>
</evidence>
<dbReference type="OrthoDB" id="10455772at2759"/>
<comment type="caution">
    <text evidence="1">The sequence shown here is derived from an EMBL/GenBank/DDBJ whole genome shotgun (WGS) entry which is preliminary data.</text>
</comment>